<dbReference type="EC" id="2.4.-.-" evidence="9"/>
<evidence type="ECO:0000256" key="2">
    <source>
        <dbReference type="ARBA" id="ARBA00022676"/>
    </source>
</evidence>
<accession>A0ABV3Z2K0</accession>
<protein>
    <submittedName>
        <fullName evidence="9">Glycosyltransferase family 2 protein</fullName>
        <ecNumber evidence="9">2.4.-.-</ecNumber>
    </submittedName>
</protein>
<dbReference type="Gene3D" id="3.90.550.10">
    <property type="entry name" value="Spore Coat Polysaccharide Biosynthesis Protein SpsA, Chain A"/>
    <property type="match status" value="1"/>
</dbReference>
<evidence type="ECO:0000313" key="9">
    <source>
        <dbReference type="EMBL" id="MEX6632487.1"/>
    </source>
</evidence>
<keyword evidence="10" id="KW-1185">Reference proteome</keyword>
<dbReference type="InterPro" id="IPR029044">
    <property type="entry name" value="Nucleotide-diphossugar_trans"/>
</dbReference>
<evidence type="ECO:0000256" key="5">
    <source>
        <dbReference type="ARBA" id="ARBA00022989"/>
    </source>
</evidence>
<keyword evidence="6 7" id="KW-0472">Membrane</keyword>
<evidence type="ECO:0000256" key="7">
    <source>
        <dbReference type="SAM" id="Phobius"/>
    </source>
</evidence>
<organism evidence="9 10">
    <name type="scientific">Hyphococcus lacteus</name>
    <dbReference type="NCBI Taxonomy" id="3143536"/>
    <lineage>
        <taxon>Bacteria</taxon>
        <taxon>Pseudomonadati</taxon>
        <taxon>Pseudomonadota</taxon>
        <taxon>Alphaproteobacteria</taxon>
        <taxon>Parvularculales</taxon>
        <taxon>Parvularculaceae</taxon>
        <taxon>Hyphococcus</taxon>
    </lineage>
</organism>
<keyword evidence="4 7" id="KW-0812">Transmembrane</keyword>
<evidence type="ECO:0000256" key="3">
    <source>
        <dbReference type="ARBA" id="ARBA00022679"/>
    </source>
</evidence>
<sequence length="323" mass="36196">MTMATNPMISVVVPMYNEEEVVEVFFEAITKVLRSLTTSYEIICVNDGSTDMTLPKLIAARGADPAIKIIDLSRNFGKEIALTAGLDFATGDAVVPIDADLQDPPELINEMVEKWRDGADMVIAVRTDRGTDGWFKRTSANLFYRVAGRLSDTGIPNNAGDFRLMDRKVIDALKALPERTRFMKGIFAWLGFKQAEVTYSRPERVAGTTKWKFWKLWNFALEGIFSFTTLPLRIWTYMGFAISVIAPAYALFIIVRTSFLGIDVPGYASTIVVILFFSGLNMLGLGILGEYVGRVFVEVKRRPLYLVRETIGVELNHEKPKPI</sequence>
<feature type="transmembrane region" description="Helical" evidence="7">
    <location>
        <begin position="267"/>
        <end position="292"/>
    </location>
</feature>
<feature type="domain" description="Glycosyltransferase 2-like" evidence="8">
    <location>
        <begin position="10"/>
        <end position="172"/>
    </location>
</feature>
<dbReference type="CDD" id="cd04187">
    <property type="entry name" value="DPM1_like_bac"/>
    <property type="match status" value="1"/>
</dbReference>
<dbReference type="RefSeq" id="WP_369312411.1">
    <property type="nucleotide sequence ID" value="NZ_JBEHZE010000001.1"/>
</dbReference>
<dbReference type="PANTHER" id="PTHR48090">
    <property type="entry name" value="UNDECAPRENYL-PHOSPHATE 4-DEOXY-4-FORMAMIDO-L-ARABINOSE TRANSFERASE-RELATED"/>
    <property type="match status" value="1"/>
</dbReference>
<comment type="subcellular location">
    <subcellularLocation>
        <location evidence="1">Membrane</location>
        <topology evidence="1">Multi-pass membrane protein</topology>
    </subcellularLocation>
</comment>
<reference evidence="9 10" key="1">
    <citation type="submission" date="2024-05" db="EMBL/GenBank/DDBJ databases">
        <title>Three bacterial strains, DH-69, EH-24, and ECK-19 isolated from coastal sediments.</title>
        <authorList>
            <person name="Ye Y.-Q."/>
            <person name="Du Z.-J."/>
        </authorList>
    </citation>
    <scope>NUCLEOTIDE SEQUENCE [LARGE SCALE GENOMIC DNA]</scope>
    <source>
        <strain evidence="9 10">ECK-19</strain>
    </source>
</reference>
<dbReference type="SUPFAM" id="SSF53448">
    <property type="entry name" value="Nucleotide-diphospho-sugar transferases"/>
    <property type="match status" value="1"/>
</dbReference>
<comment type="caution">
    <text evidence="9">The sequence shown here is derived from an EMBL/GenBank/DDBJ whole genome shotgun (WGS) entry which is preliminary data.</text>
</comment>
<evidence type="ECO:0000256" key="4">
    <source>
        <dbReference type="ARBA" id="ARBA00022692"/>
    </source>
</evidence>
<dbReference type="Proteomes" id="UP001560685">
    <property type="component" value="Unassembled WGS sequence"/>
</dbReference>
<dbReference type="InterPro" id="IPR001173">
    <property type="entry name" value="Glyco_trans_2-like"/>
</dbReference>
<keyword evidence="2 9" id="KW-0328">Glycosyltransferase</keyword>
<dbReference type="GO" id="GO:0016757">
    <property type="term" value="F:glycosyltransferase activity"/>
    <property type="evidence" value="ECO:0007669"/>
    <property type="project" value="UniProtKB-KW"/>
</dbReference>
<evidence type="ECO:0000259" key="8">
    <source>
        <dbReference type="Pfam" id="PF00535"/>
    </source>
</evidence>
<evidence type="ECO:0000256" key="6">
    <source>
        <dbReference type="ARBA" id="ARBA00023136"/>
    </source>
</evidence>
<keyword evidence="5 7" id="KW-1133">Transmembrane helix</keyword>
<keyword evidence="3 9" id="KW-0808">Transferase</keyword>
<feature type="transmembrane region" description="Helical" evidence="7">
    <location>
        <begin position="234"/>
        <end position="255"/>
    </location>
</feature>
<evidence type="ECO:0000256" key="1">
    <source>
        <dbReference type="ARBA" id="ARBA00004141"/>
    </source>
</evidence>
<gene>
    <name evidence="9" type="ORF">ABFZ84_02905</name>
</gene>
<dbReference type="Pfam" id="PF00535">
    <property type="entry name" value="Glycos_transf_2"/>
    <property type="match status" value="1"/>
</dbReference>
<dbReference type="InterPro" id="IPR050256">
    <property type="entry name" value="Glycosyltransferase_2"/>
</dbReference>
<name>A0ABV3Z2K0_9PROT</name>
<evidence type="ECO:0000313" key="10">
    <source>
        <dbReference type="Proteomes" id="UP001560685"/>
    </source>
</evidence>
<dbReference type="PANTHER" id="PTHR48090:SF1">
    <property type="entry name" value="PROPHAGE BACTOPRENOL GLUCOSYL TRANSFERASE HOMOLOG"/>
    <property type="match status" value="1"/>
</dbReference>
<dbReference type="EMBL" id="JBEHZE010000001">
    <property type="protein sequence ID" value="MEX6632487.1"/>
    <property type="molecule type" value="Genomic_DNA"/>
</dbReference>
<proteinExistence type="predicted"/>